<dbReference type="eggNOG" id="arCOG01740">
    <property type="taxonomic scope" value="Archaea"/>
</dbReference>
<dbReference type="InterPro" id="IPR015927">
    <property type="entry name" value="Peptidase_S24_S26A/B/C"/>
</dbReference>
<dbReference type="MEROPS" id="S26.A11"/>
<reference evidence="9 11" key="5">
    <citation type="journal article" date="2012" name="Curr. Microbiol.">
        <title>Re-annotation of two hyperthermophilic archaea Pyrococcus abyssi GE5 and Pyrococcus furiosus DSM 3638.</title>
        <authorList>
            <person name="Gao J."/>
            <person name="Wang J."/>
        </authorList>
    </citation>
    <scope>GENOME REANNOTATION</scope>
    <source>
        <strain evidence="9">GE5</strain>
        <strain evidence="11">GE5 / Orsay</strain>
    </source>
</reference>
<dbReference type="GO" id="GO:0004252">
    <property type="term" value="F:serine-type endopeptidase activity"/>
    <property type="evidence" value="ECO:0007669"/>
    <property type="project" value="InterPro"/>
</dbReference>
<gene>
    <name evidence="8" type="ordered locus">PAB0983</name>
</gene>
<dbReference type="PANTHER" id="PTHR10806:SF6">
    <property type="entry name" value="SIGNAL PEPTIDASE COMPLEX CATALYTIC SUBUNIT SEC11"/>
    <property type="match status" value="1"/>
</dbReference>
<evidence type="ECO:0000256" key="5">
    <source>
        <dbReference type="ARBA" id="ARBA00023136"/>
    </source>
</evidence>
<dbReference type="Proteomes" id="UP000000810">
    <property type="component" value="Chromosome"/>
</dbReference>
<dbReference type="InterPro" id="IPR001733">
    <property type="entry name" value="Peptidase_S26B"/>
</dbReference>
<dbReference type="PATRIC" id="fig|272844.11.peg.1580"/>
<evidence type="ECO:0000313" key="8">
    <source>
        <dbReference type="EMBL" id="CAB50387.1"/>
    </source>
</evidence>
<evidence type="ECO:0000256" key="3">
    <source>
        <dbReference type="ARBA" id="ARBA00022692"/>
    </source>
</evidence>
<reference evidence="8" key="3">
    <citation type="journal article" date="2001" name="Genome Res.">
        <title>Genome evolution at the genus level: comparison of three complete genomes of hyperthermophilic archaea.</title>
        <authorList>
            <person name="Lecompte O."/>
            <person name="Ripp R."/>
            <person name="Puzos-Barbe V."/>
            <person name="Duprat S."/>
            <person name="Heilig R."/>
            <person name="Dietrich J."/>
            <person name="Thierry J.C."/>
            <person name="Poch O."/>
        </authorList>
    </citation>
    <scope>NUCLEOTIDE SEQUENCE</scope>
    <source>
        <strain evidence="8">Orsay</strain>
    </source>
</reference>
<keyword evidence="5 6" id="KW-0472">Membrane</keyword>
<name>Q9UYM5_PYRAB</name>
<organism evidence="8 10">
    <name type="scientific">Pyrococcus abyssi (strain GE5 / Orsay)</name>
    <dbReference type="NCBI Taxonomy" id="272844"/>
    <lineage>
        <taxon>Archaea</taxon>
        <taxon>Methanobacteriati</taxon>
        <taxon>Methanobacteriota</taxon>
        <taxon>Thermococci</taxon>
        <taxon>Thermococcales</taxon>
        <taxon>Thermococcaceae</taxon>
        <taxon>Pyrococcus</taxon>
    </lineage>
</organism>
<feature type="transmembrane region" description="Helical" evidence="6">
    <location>
        <begin position="164"/>
        <end position="190"/>
    </location>
</feature>
<feature type="transmembrane region" description="Helical" evidence="6">
    <location>
        <begin position="135"/>
        <end position="152"/>
    </location>
</feature>
<keyword evidence="10" id="KW-1185">Reference proteome</keyword>
<evidence type="ECO:0000313" key="11">
    <source>
        <dbReference type="Proteomes" id="UP000009139"/>
    </source>
</evidence>
<dbReference type="RefSeq" id="WP_010868600.1">
    <property type="nucleotide sequence ID" value="NC_000868.1"/>
</dbReference>
<dbReference type="PRINTS" id="PR00728">
    <property type="entry name" value="SIGNALPTASE"/>
</dbReference>
<keyword evidence="2" id="KW-0645">Protease</keyword>
<keyword evidence="4 6" id="KW-1133">Transmembrane helix</keyword>
<evidence type="ECO:0000313" key="10">
    <source>
        <dbReference type="Proteomes" id="UP000000810"/>
    </source>
</evidence>
<reference evidence="8" key="2">
    <citation type="journal article" date="2000" name="J. Mol. Biol.">
        <title>Archaeal homologs of eukaryotic methylation guide small nucleolar RNAs: lessons from the Pyrococcus genomes.</title>
        <authorList>
            <person name="Gaspin C."/>
            <person name="Cavaille J."/>
            <person name="Erauso G."/>
        </authorList>
    </citation>
    <scope>NUCLEOTIDE SEQUENCE</scope>
    <source>
        <strain evidence="8">Orsay</strain>
    </source>
</reference>
<dbReference type="GO" id="GO:0006465">
    <property type="term" value="P:signal peptide processing"/>
    <property type="evidence" value="ECO:0007669"/>
    <property type="project" value="InterPro"/>
</dbReference>
<protein>
    <submittedName>
        <fullName evidence="8 9">Signal peptidase related</fullName>
    </submittedName>
</protein>
<dbReference type="GO" id="GO:0016020">
    <property type="term" value="C:membrane"/>
    <property type="evidence" value="ECO:0007669"/>
    <property type="project" value="InterPro"/>
</dbReference>
<dbReference type="EMBL" id="AJ248287">
    <property type="protein sequence ID" value="CAB50387.1"/>
    <property type="molecule type" value="Genomic_DNA"/>
</dbReference>
<dbReference type="GO" id="GO:0012505">
    <property type="term" value="C:endomembrane system"/>
    <property type="evidence" value="ECO:0007669"/>
    <property type="project" value="UniProtKB-SubCell"/>
</dbReference>
<dbReference type="STRING" id="272844.PAB0983"/>
<evidence type="ECO:0000256" key="4">
    <source>
        <dbReference type="ARBA" id="ARBA00022989"/>
    </source>
</evidence>
<evidence type="ECO:0000259" key="7">
    <source>
        <dbReference type="Pfam" id="PF00717"/>
    </source>
</evidence>
<dbReference type="EMBL" id="HE613800">
    <property type="protein sequence ID" value="CCE70934.1"/>
    <property type="molecule type" value="Genomic_DNA"/>
</dbReference>
<comment type="subcellular location">
    <subcellularLocation>
        <location evidence="1">Endomembrane system</location>
    </subcellularLocation>
</comment>
<feature type="domain" description="Peptidase S24/S26A/S26B/S26C" evidence="7">
    <location>
        <begin position="27"/>
        <end position="113"/>
    </location>
</feature>
<reference evidence="8 10" key="4">
    <citation type="journal article" date="2003" name="Mol. Microbiol.">
        <title>An integrated analysis of the genome of the hyperthermophilic archaeon Pyrococcus abyssi.</title>
        <authorList>
            <person name="Cohen G."/>
            <person name="Barbe V."/>
            <person name="Flament D."/>
            <person name="Galperin M."/>
            <person name="Heilig R."/>
            <person name="Ripp R."/>
            <person name="Lecompte O."/>
            <person name="Prieur D."/>
            <person name="Poch O."/>
            <person name="Quellerou J."/>
            <person name="Thierry J.C."/>
            <person name="Van der Oost J."/>
            <person name="Weissenbach J."/>
            <person name="Zivanovic Y."/>
            <person name="Forterre P."/>
        </authorList>
    </citation>
    <scope>NUCLEOTIDE SEQUENCE [LARGE SCALE GENOMIC DNA]</scope>
    <source>
        <strain evidence="10">GE5 / Orsay</strain>
        <strain evidence="8">Orsay</strain>
    </source>
</reference>
<keyword evidence="3 6" id="KW-0812">Transmembrane</keyword>
<dbReference type="PANTHER" id="PTHR10806">
    <property type="entry name" value="SIGNAL PEPTIDASE COMPLEX CATALYTIC SUBUNIT SEC11"/>
    <property type="match status" value="1"/>
</dbReference>
<dbReference type="Pfam" id="PF00717">
    <property type="entry name" value="Peptidase_S24"/>
    <property type="match status" value="1"/>
</dbReference>
<reference evidence="8" key="1">
    <citation type="submission" date="1999-07" db="EMBL/GenBank/DDBJ databases">
        <authorList>
            <person name="Genoscope"/>
        </authorList>
    </citation>
    <scope>NUCLEOTIDE SEQUENCE</scope>
    <source>
        <strain evidence="8">Orsay</strain>
    </source>
</reference>
<dbReference type="OrthoDB" id="50404at2157"/>
<feature type="transmembrane region" description="Helical" evidence="6">
    <location>
        <begin position="7"/>
        <end position="26"/>
    </location>
</feature>
<dbReference type="AlphaFoldDB" id="Q9UYM5"/>
<dbReference type="PIR" id="F75061">
    <property type="entry name" value="F75061"/>
</dbReference>
<dbReference type="InterPro" id="IPR036286">
    <property type="entry name" value="LexA/Signal_pep-like_sf"/>
</dbReference>
<dbReference type="Gene3D" id="2.10.109.10">
    <property type="entry name" value="Umud Fragment, subunit A"/>
    <property type="match status" value="1"/>
</dbReference>
<sequence length="327" mass="36503">MRASDLIIDLVILGIILPSVIGFMMGRPVFVSYAYSDSMTPTINRWDVFFINPLSKGDVGDIIVFNLSGKWTVHRVYAITESGYITKGDNNVATDQQDNKNPPIPRNQVIGKVITLGGRPIKIPKLGKYLQSKDSHYLAIGLVALGGVMLGSNEKRRRKRRGKVIDTGTIYIALSALLAFGVVFTGSIAWGEISIPYTSTLAGGQREGWYLPGSVVERNVTVENYAKFPMVMVVEGEDIRRVFKLEGGEERKIEITIDVPEETRVYNKVIKVYPYYPILPLKLIDWANSKSPYLPLLMEGLMVFLGLLALKPLLGEPEYINLGRFWS</sequence>
<dbReference type="KEGG" id="pab:PAB0983"/>
<evidence type="ECO:0000256" key="1">
    <source>
        <dbReference type="ARBA" id="ARBA00004308"/>
    </source>
</evidence>
<evidence type="ECO:0000256" key="2">
    <source>
        <dbReference type="ARBA" id="ARBA00022670"/>
    </source>
</evidence>
<evidence type="ECO:0000313" key="9">
    <source>
        <dbReference type="EMBL" id="CCE70934.1"/>
    </source>
</evidence>
<keyword evidence="2" id="KW-0378">Hydrolase</keyword>
<dbReference type="Proteomes" id="UP000009139">
    <property type="component" value="Chromosome"/>
</dbReference>
<proteinExistence type="predicted"/>
<evidence type="ECO:0000256" key="6">
    <source>
        <dbReference type="SAM" id="Phobius"/>
    </source>
</evidence>
<dbReference type="HOGENOM" id="CLU_037192_0_0_2"/>
<dbReference type="CDD" id="cd06530">
    <property type="entry name" value="S26_SPase_I"/>
    <property type="match status" value="1"/>
</dbReference>
<dbReference type="InterPro" id="IPR019533">
    <property type="entry name" value="Peptidase_S26"/>
</dbReference>
<dbReference type="SUPFAM" id="SSF51306">
    <property type="entry name" value="LexA/Signal peptidase"/>
    <property type="match status" value="1"/>
</dbReference>
<accession>Q9UYM5</accession>
<dbReference type="NCBIfam" id="TIGR02228">
    <property type="entry name" value="sigpep_I_arch"/>
    <property type="match status" value="1"/>
</dbReference>